<dbReference type="EMBL" id="BLKS01000001">
    <property type="protein sequence ID" value="GFG54458.1"/>
    <property type="molecule type" value="Genomic_DNA"/>
</dbReference>
<evidence type="ECO:0000313" key="3">
    <source>
        <dbReference type="EMBL" id="GFG54458.1"/>
    </source>
</evidence>
<dbReference type="Gene3D" id="2.30.110.10">
    <property type="entry name" value="Electron Transport, Fmn-binding Protein, Chain A"/>
    <property type="match status" value="1"/>
</dbReference>
<name>A0A7I9WAQ4_MYCAG</name>
<reference evidence="3 4" key="1">
    <citation type="journal article" date="2019" name="Emerg. Microbes Infect.">
        <title>Comprehensive subspecies identification of 175 nontuberculous mycobacteria species based on 7547 genomic profiles.</title>
        <authorList>
            <person name="Matsumoto Y."/>
            <person name="Kinjo T."/>
            <person name="Motooka D."/>
            <person name="Nabeya D."/>
            <person name="Jung N."/>
            <person name="Uechi K."/>
            <person name="Horii T."/>
            <person name="Iida T."/>
            <person name="Fujita J."/>
            <person name="Nakamura S."/>
        </authorList>
    </citation>
    <scope>NUCLEOTIDE SEQUENCE [LARGE SCALE GENOMIC DNA]</scope>
    <source>
        <strain evidence="3 4">JCM 6377</strain>
    </source>
</reference>
<dbReference type="InterPro" id="IPR004378">
    <property type="entry name" value="F420H2_quin_Rdtase"/>
</dbReference>
<dbReference type="InterPro" id="IPR012349">
    <property type="entry name" value="Split_barrel_FMN-bd"/>
</dbReference>
<protein>
    <submittedName>
        <fullName evidence="3">Deazaflavin-dependent nitroreductase</fullName>
    </submittedName>
</protein>
<dbReference type="GO" id="GO:0005886">
    <property type="term" value="C:plasma membrane"/>
    <property type="evidence" value="ECO:0007669"/>
    <property type="project" value="TreeGrafter"/>
</dbReference>
<organism evidence="3 4">
    <name type="scientific">Mycolicibacterium agri</name>
    <name type="common">Mycobacterium agri</name>
    <dbReference type="NCBI Taxonomy" id="36811"/>
    <lineage>
        <taxon>Bacteria</taxon>
        <taxon>Bacillati</taxon>
        <taxon>Actinomycetota</taxon>
        <taxon>Actinomycetes</taxon>
        <taxon>Mycobacteriales</taxon>
        <taxon>Mycobacteriaceae</taxon>
        <taxon>Mycolicibacterium</taxon>
    </lineage>
</organism>
<dbReference type="GO" id="GO:0016491">
    <property type="term" value="F:oxidoreductase activity"/>
    <property type="evidence" value="ECO:0007669"/>
    <property type="project" value="InterPro"/>
</dbReference>
<accession>A0A7I9WAQ4</accession>
<evidence type="ECO:0000256" key="2">
    <source>
        <dbReference type="ARBA" id="ARBA00049106"/>
    </source>
</evidence>
<evidence type="ECO:0000256" key="1">
    <source>
        <dbReference type="ARBA" id="ARBA00008710"/>
    </source>
</evidence>
<evidence type="ECO:0000313" key="4">
    <source>
        <dbReference type="Proteomes" id="UP000465302"/>
    </source>
</evidence>
<sequence length="159" mass="18505">MRIDVTGKSSAMTQWSFRNSRLLAMMMKRFARAHIWVYQRTNGRVGERLLWFPAALITTTGRKSGQQRTTPTLYLRDGDRVVLPASFGGRDQHPGWYHNLKANPKVHIQIGGEHTDLVARDATPEEREQLWPRLTRMYPPYRDYREATDRVIPLVICEP</sequence>
<comment type="catalytic activity">
    <reaction evidence="2">
        <text>oxidized coenzyme F420-(gamma-L-Glu)(n) + a quinol + H(+) = reduced coenzyme F420-(gamma-L-Glu)(n) + a quinone</text>
        <dbReference type="Rhea" id="RHEA:39663"/>
        <dbReference type="Rhea" id="RHEA-COMP:12939"/>
        <dbReference type="Rhea" id="RHEA-COMP:14378"/>
        <dbReference type="ChEBI" id="CHEBI:15378"/>
        <dbReference type="ChEBI" id="CHEBI:24646"/>
        <dbReference type="ChEBI" id="CHEBI:132124"/>
        <dbReference type="ChEBI" id="CHEBI:133980"/>
        <dbReference type="ChEBI" id="CHEBI:139511"/>
    </reaction>
</comment>
<dbReference type="GO" id="GO:0070967">
    <property type="term" value="F:coenzyme F420 binding"/>
    <property type="evidence" value="ECO:0007669"/>
    <property type="project" value="TreeGrafter"/>
</dbReference>
<dbReference type="NCBIfam" id="TIGR00026">
    <property type="entry name" value="hi_GC_TIGR00026"/>
    <property type="match status" value="1"/>
</dbReference>
<comment type="similarity">
    <text evidence="1">Belongs to the F420H(2)-dependent quinone reductase family.</text>
</comment>
<dbReference type="Proteomes" id="UP000465302">
    <property type="component" value="Unassembled WGS sequence"/>
</dbReference>
<dbReference type="AlphaFoldDB" id="A0A7I9WAQ4"/>
<gene>
    <name evidence="3" type="primary">ddn</name>
    <name evidence="3" type="ORF">MAGR_58990</name>
</gene>
<dbReference type="SUPFAM" id="SSF50475">
    <property type="entry name" value="FMN-binding split barrel"/>
    <property type="match status" value="1"/>
</dbReference>
<dbReference type="PANTHER" id="PTHR39428:SF3">
    <property type="entry name" value="DEAZAFLAVIN-DEPENDENT NITROREDUCTASE"/>
    <property type="match status" value="1"/>
</dbReference>
<comment type="caution">
    <text evidence="3">The sequence shown here is derived from an EMBL/GenBank/DDBJ whole genome shotgun (WGS) entry which is preliminary data.</text>
</comment>
<dbReference type="Pfam" id="PF04075">
    <property type="entry name" value="F420H2_quin_red"/>
    <property type="match status" value="1"/>
</dbReference>
<dbReference type="PANTHER" id="PTHR39428">
    <property type="entry name" value="F420H(2)-DEPENDENT QUINONE REDUCTASE RV1261C"/>
    <property type="match status" value="1"/>
</dbReference>
<proteinExistence type="inferred from homology"/>